<gene>
    <name evidence="2" type="ORF">PFICI_11195</name>
</gene>
<accession>W3WWS3</accession>
<evidence type="ECO:0000313" key="2">
    <source>
        <dbReference type="EMBL" id="ETS77321.1"/>
    </source>
</evidence>
<dbReference type="GeneID" id="19276208"/>
<reference evidence="3" key="1">
    <citation type="journal article" date="2015" name="BMC Genomics">
        <title>Genomic and transcriptomic analysis of the endophytic fungus Pestalotiopsis fici reveals its lifestyle and high potential for synthesis of natural products.</title>
        <authorList>
            <person name="Wang X."/>
            <person name="Zhang X."/>
            <person name="Liu L."/>
            <person name="Xiang M."/>
            <person name="Wang W."/>
            <person name="Sun X."/>
            <person name="Che Y."/>
            <person name="Guo L."/>
            <person name="Liu G."/>
            <person name="Guo L."/>
            <person name="Wang C."/>
            <person name="Yin W.B."/>
            <person name="Stadler M."/>
            <person name="Zhang X."/>
            <person name="Liu X."/>
        </authorList>
    </citation>
    <scope>NUCLEOTIDE SEQUENCE [LARGE SCALE GENOMIC DNA]</scope>
    <source>
        <strain evidence="3">W106-1 / CGMCC3.15140</strain>
    </source>
</reference>
<dbReference type="Pfam" id="PF06293">
    <property type="entry name" value="Kdo"/>
    <property type="match status" value="1"/>
</dbReference>
<dbReference type="AlphaFoldDB" id="W3WWS3"/>
<dbReference type="InterPro" id="IPR011009">
    <property type="entry name" value="Kinase-like_dom_sf"/>
</dbReference>
<evidence type="ECO:0000256" key="1">
    <source>
        <dbReference type="SAM" id="MobiDB-lite"/>
    </source>
</evidence>
<dbReference type="HOGENOM" id="CLU_888789_0_0_1"/>
<sequence length="313" mass="34218">MAGQSKSSIKVLAVLDKTRDGNGFIIRAIRNGQVLYILVPADIFPSGWDKASTSPEPDLSIIPESDNCKVWTLSASSGIGCRRVIQARGNGIPKKPLEGVTGIDDIRGSPNLMTAEYSEFTPVKTWPASGGRRTDRVQAAKHPKLKDSVVIKIVEIPDHLPIGENDQIPLGTGEAEMRTEITNHYKMSSLGLAPKFIGLVTEQGRGVIGYIMENIRDCQSYEEIKAKAKGKLPPAEIKNVLAVVDQMHRLGIYHGDLHLGNLLKRADGSITIIDFQHAQPLGPNGHVEGKPILSAENEREELEEELDEIGVRR</sequence>
<dbReference type="EMBL" id="KI912116">
    <property type="protein sequence ID" value="ETS77321.1"/>
    <property type="molecule type" value="Genomic_DNA"/>
</dbReference>
<feature type="region of interest" description="Disordered" evidence="1">
    <location>
        <begin position="283"/>
        <end position="313"/>
    </location>
</feature>
<dbReference type="KEGG" id="pfy:PFICI_11195"/>
<dbReference type="STRING" id="1229662.W3WWS3"/>
<dbReference type="InParanoid" id="W3WWS3"/>
<name>W3WWS3_PESFW</name>
<feature type="compositionally biased region" description="Acidic residues" evidence="1">
    <location>
        <begin position="298"/>
        <end position="313"/>
    </location>
</feature>
<proteinExistence type="predicted"/>
<dbReference type="OrthoDB" id="2687876at2759"/>
<evidence type="ECO:0000313" key="3">
    <source>
        <dbReference type="Proteomes" id="UP000030651"/>
    </source>
</evidence>
<dbReference type="RefSeq" id="XP_007837967.1">
    <property type="nucleotide sequence ID" value="XM_007839776.1"/>
</dbReference>
<organism evidence="2 3">
    <name type="scientific">Pestalotiopsis fici (strain W106-1 / CGMCC3.15140)</name>
    <dbReference type="NCBI Taxonomy" id="1229662"/>
    <lineage>
        <taxon>Eukaryota</taxon>
        <taxon>Fungi</taxon>
        <taxon>Dikarya</taxon>
        <taxon>Ascomycota</taxon>
        <taxon>Pezizomycotina</taxon>
        <taxon>Sordariomycetes</taxon>
        <taxon>Xylariomycetidae</taxon>
        <taxon>Amphisphaeriales</taxon>
        <taxon>Sporocadaceae</taxon>
        <taxon>Pestalotiopsis</taxon>
    </lineage>
</organism>
<dbReference type="eggNOG" id="ENOG502S5YZ">
    <property type="taxonomic scope" value="Eukaryota"/>
</dbReference>
<protein>
    <recommendedName>
        <fullName evidence="4">Protein kinase domain-containing protein</fullName>
    </recommendedName>
</protein>
<evidence type="ECO:0008006" key="4">
    <source>
        <dbReference type="Google" id="ProtNLM"/>
    </source>
</evidence>
<dbReference type="Gene3D" id="1.10.510.10">
    <property type="entry name" value="Transferase(Phosphotransferase) domain 1"/>
    <property type="match status" value="1"/>
</dbReference>
<dbReference type="SUPFAM" id="SSF56112">
    <property type="entry name" value="Protein kinase-like (PK-like)"/>
    <property type="match status" value="1"/>
</dbReference>
<dbReference type="Proteomes" id="UP000030651">
    <property type="component" value="Unassembled WGS sequence"/>
</dbReference>
<keyword evidence="3" id="KW-1185">Reference proteome</keyword>